<evidence type="ECO:0000256" key="1">
    <source>
        <dbReference type="SAM" id="MobiDB-lite"/>
    </source>
</evidence>
<proteinExistence type="predicted"/>
<accession>A0A6G1K3E6</accession>
<name>A0A6G1K3E6_9PLEO</name>
<keyword evidence="3" id="KW-1185">Reference proteome</keyword>
<gene>
    <name evidence="2" type="ORF">K504DRAFT_49133</name>
</gene>
<protein>
    <submittedName>
        <fullName evidence="2">Uncharacterized protein</fullName>
    </submittedName>
</protein>
<feature type="region of interest" description="Disordered" evidence="1">
    <location>
        <begin position="47"/>
        <end position="77"/>
    </location>
</feature>
<feature type="compositionally biased region" description="Pro residues" evidence="1">
    <location>
        <begin position="56"/>
        <end position="65"/>
    </location>
</feature>
<dbReference type="Proteomes" id="UP000799428">
    <property type="component" value="Unassembled WGS sequence"/>
</dbReference>
<sequence length="102" mass="11278">MPMPMHRHRHSKSLGLCRLGKHLGPSFGFPTSHTVVVVSIRLVFPTINQQTDKQQPHPPFRPFPKPRSSERPRPLALSPSRIVRARGRIVASGHLHGAAGCA</sequence>
<evidence type="ECO:0000313" key="3">
    <source>
        <dbReference type="Proteomes" id="UP000799428"/>
    </source>
</evidence>
<organism evidence="2 3">
    <name type="scientific">Pleomassaria siparia CBS 279.74</name>
    <dbReference type="NCBI Taxonomy" id="1314801"/>
    <lineage>
        <taxon>Eukaryota</taxon>
        <taxon>Fungi</taxon>
        <taxon>Dikarya</taxon>
        <taxon>Ascomycota</taxon>
        <taxon>Pezizomycotina</taxon>
        <taxon>Dothideomycetes</taxon>
        <taxon>Pleosporomycetidae</taxon>
        <taxon>Pleosporales</taxon>
        <taxon>Pleomassariaceae</taxon>
        <taxon>Pleomassaria</taxon>
    </lineage>
</organism>
<reference evidence="2" key="1">
    <citation type="journal article" date="2020" name="Stud. Mycol.">
        <title>101 Dothideomycetes genomes: a test case for predicting lifestyles and emergence of pathogens.</title>
        <authorList>
            <person name="Haridas S."/>
            <person name="Albert R."/>
            <person name="Binder M."/>
            <person name="Bloem J."/>
            <person name="Labutti K."/>
            <person name="Salamov A."/>
            <person name="Andreopoulos B."/>
            <person name="Baker S."/>
            <person name="Barry K."/>
            <person name="Bills G."/>
            <person name="Bluhm B."/>
            <person name="Cannon C."/>
            <person name="Castanera R."/>
            <person name="Culley D."/>
            <person name="Daum C."/>
            <person name="Ezra D."/>
            <person name="Gonzalez J."/>
            <person name="Henrissat B."/>
            <person name="Kuo A."/>
            <person name="Liang C."/>
            <person name="Lipzen A."/>
            <person name="Lutzoni F."/>
            <person name="Magnuson J."/>
            <person name="Mondo S."/>
            <person name="Nolan M."/>
            <person name="Ohm R."/>
            <person name="Pangilinan J."/>
            <person name="Park H.-J."/>
            <person name="Ramirez L."/>
            <person name="Alfaro M."/>
            <person name="Sun H."/>
            <person name="Tritt A."/>
            <person name="Yoshinaga Y."/>
            <person name="Zwiers L.-H."/>
            <person name="Turgeon B."/>
            <person name="Goodwin S."/>
            <person name="Spatafora J."/>
            <person name="Crous P."/>
            <person name="Grigoriev I."/>
        </authorList>
    </citation>
    <scope>NUCLEOTIDE SEQUENCE</scope>
    <source>
        <strain evidence="2">CBS 279.74</strain>
    </source>
</reference>
<dbReference type="EMBL" id="MU005774">
    <property type="protein sequence ID" value="KAF2707045.1"/>
    <property type="molecule type" value="Genomic_DNA"/>
</dbReference>
<evidence type="ECO:0000313" key="2">
    <source>
        <dbReference type="EMBL" id="KAF2707045.1"/>
    </source>
</evidence>
<dbReference type="AlphaFoldDB" id="A0A6G1K3E6"/>